<evidence type="ECO:0000256" key="9">
    <source>
        <dbReference type="ARBA" id="ARBA00023229"/>
    </source>
</evidence>
<dbReference type="InterPro" id="IPR005477">
    <property type="entry name" value="Dxylulose-5-P_synthase"/>
</dbReference>
<dbReference type="Pfam" id="PF02780">
    <property type="entry name" value="Transketolase_C"/>
    <property type="match status" value="1"/>
</dbReference>
<comment type="catalytic activity">
    <reaction evidence="10">
        <text>D-glyceraldehyde 3-phosphate + pyruvate + H(+) = 1-deoxy-D-xylulose 5-phosphate + CO2</text>
        <dbReference type="Rhea" id="RHEA:12605"/>
        <dbReference type="ChEBI" id="CHEBI:15361"/>
        <dbReference type="ChEBI" id="CHEBI:15378"/>
        <dbReference type="ChEBI" id="CHEBI:16526"/>
        <dbReference type="ChEBI" id="CHEBI:57792"/>
        <dbReference type="ChEBI" id="CHEBI:59776"/>
        <dbReference type="EC" id="2.2.1.7"/>
    </reaction>
</comment>
<organism evidence="13 14">
    <name type="scientific">Halomonas shengliensis</name>
    <dbReference type="NCBI Taxonomy" id="419597"/>
    <lineage>
        <taxon>Bacteria</taxon>
        <taxon>Pseudomonadati</taxon>
        <taxon>Pseudomonadota</taxon>
        <taxon>Gammaproteobacteria</taxon>
        <taxon>Oceanospirillales</taxon>
        <taxon>Halomonadaceae</taxon>
        <taxon>Halomonas</taxon>
    </lineage>
</organism>
<feature type="binding site" evidence="10">
    <location>
        <begin position="159"/>
        <end position="160"/>
    </location>
    <ligand>
        <name>thiamine diphosphate</name>
        <dbReference type="ChEBI" id="CHEBI:58937"/>
    </ligand>
</feature>
<dbReference type="GO" id="GO:0019288">
    <property type="term" value="P:isopentenyl diphosphate biosynthetic process, methylerythritol 4-phosphate pathway"/>
    <property type="evidence" value="ECO:0007669"/>
    <property type="project" value="TreeGrafter"/>
</dbReference>
<reference evidence="14" key="1">
    <citation type="submission" date="2016-10" db="EMBL/GenBank/DDBJ databases">
        <authorList>
            <person name="Varghese N."/>
            <person name="Submissions S."/>
        </authorList>
    </citation>
    <scope>NUCLEOTIDE SEQUENCE [LARGE SCALE GENOMIC DNA]</scope>
    <source>
        <strain evidence="14">CGMCC 1.6444</strain>
    </source>
</reference>
<dbReference type="Pfam" id="PF13292">
    <property type="entry name" value="DXP_synthase_N"/>
    <property type="match status" value="1"/>
</dbReference>
<keyword evidence="9 10" id="KW-0414">Isoprene biosynthesis</keyword>
<evidence type="ECO:0000313" key="13">
    <source>
        <dbReference type="EMBL" id="SDN93854.1"/>
    </source>
</evidence>
<evidence type="ECO:0000256" key="11">
    <source>
        <dbReference type="SAM" id="MobiDB-lite"/>
    </source>
</evidence>
<dbReference type="Pfam" id="PF02779">
    <property type="entry name" value="Transket_pyr"/>
    <property type="match status" value="1"/>
</dbReference>
<keyword evidence="5 10" id="KW-0479">Metal-binding</keyword>
<dbReference type="GO" id="GO:0016114">
    <property type="term" value="P:terpenoid biosynthetic process"/>
    <property type="evidence" value="ECO:0007669"/>
    <property type="project" value="UniProtKB-UniRule"/>
</dbReference>
<dbReference type="GO" id="GO:0009228">
    <property type="term" value="P:thiamine biosynthetic process"/>
    <property type="evidence" value="ECO:0007669"/>
    <property type="project" value="UniProtKB-UniRule"/>
</dbReference>
<feature type="binding site" evidence="10">
    <location>
        <begin position="127"/>
        <end position="129"/>
    </location>
    <ligand>
        <name>thiamine diphosphate</name>
        <dbReference type="ChEBI" id="CHEBI:58937"/>
    </ligand>
</feature>
<dbReference type="InterPro" id="IPR029061">
    <property type="entry name" value="THDP-binding"/>
</dbReference>
<keyword evidence="14" id="KW-1185">Reference proteome</keyword>
<gene>
    <name evidence="10" type="primary">dxs</name>
    <name evidence="13" type="ORF">SAMN04487957_102444</name>
</gene>
<dbReference type="CDD" id="cd02007">
    <property type="entry name" value="TPP_DXS"/>
    <property type="match status" value="1"/>
</dbReference>
<evidence type="ECO:0000259" key="12">
    <source>
        <dbReference type="SMART" id="SM00861"/>
    </source>
</evidence>
<dbReference type="PANTHER" id="PTHR43322">
    <property type="entry name" value="1-D-DEOXYXYLULOSE 5-PHOSPHATE SYNTHASE-RELATED"/>
    <property type="match status" value="1"/>
</dbReference>
<feature type="binding site" evidence="10">
    <location>
        <position position="187"/>
    </location>
    <ligand>
        <name>thiamine diphosphate</name>
        <dbReference type="ChEBI" id="CHEBI:58937"/>
    </ligand>
</feature>
<dbReference type="FunFam" id="3.40.50.970:FF:000005">
    <property type="entry name" value="1-deoxy-D-xylulose-5-phosphate synthase"/>
    <property type="match status" value="1"/>
</dbReference>
<dbReference type="SMART" id="SM00861">
    <property type="entry name" value="Transket_pyr"/>
    <property type="match status" value="1"/>
</dbReference>
<feature type="binding site" evidence="10">
    <location>
        <position position="294"/>
    </location>
    <ligand>
        <name>thiamine diphosphate</name>
        <dbReference type="ChEBI" id="CHEBI:58937"/>
    </ligand>
</feature>
<comment type="similarity">
    <text evidence="2 10">Belongs to the transketolase family. DXPS subfamily.</text>
</comment>
<evidence type="ECO:0000256" key="5">
    <source>
        <dbReference type="ARBA" id="ARBA00022723"/>
    </source>
</evidence>
<dbReference type="InterPro" id="IPR033248">
    <property type="entry name" value="Transketolase_C"/>
</dbReference>
<comment type="cofactor">
    <cofactor evidence="10">
        <name>thiamine diphosphate</name>
        <dbReference type="ChEBI" id="CHEBI:58937"/>
    </cofactor>
    <text evidence="10">Binds 1 thiamine pyrophosphate per subunit.</text>
</comment>
<keyword evidence="8 10" id="KW-0786">Thiamine pyrophosphate</keyword>
<comment type="function">
    <text evidence="10">Catalyzes the acyloin condensation reaction between C atoms 2 and 3 of pyruvate and glyceraldehyde 3-phosphate to yield 1-deoxy-D-xylulose-5-phosphate (DXP).</text>
</comment>
<dbReference type="PANTHER" id="PTHR43322:SF5">
    <property type="entry name" value="1-DEOXY-D-XYLULOSE-5-PHOSPHATE SYNTHASE, CHLOROPLASTIC"/>
    <property type="match status" value="1"/>
</dbReference>
<dbReference type="NCBIfam" id="TIGR00204">
    <property type="entry name" value="dxs"/>
    <property type="match status" value="1"/>
</dbReference>
<proteinExistence type="inferred from homology"/>
<dbReference type="EC" id="2.2.1.7" evidence="10"/>
<evidence type="ECO:0000256" key="8">
    <source>
        <dbReference type="ARBA" id="ARBA00023052"/>
    </source>
</evidence>
<feature type="domain" description="Transketolase-like pyrimidine-binding" evidence="12">
    <location>
        <begin position="335"/>
        <end position="499"/>
    </location>
</feature>
<dbReference type="Proteomes" id="UP000199075">
    <property type="component" value="Unassembled WGS sequence"/>
</dbReference>
<evidence type="ECO:0000256" key="1">
    <source>
        <dbReference type="ARBA" id="ARBA00004980"/>
    </source>
</evidence>
<feature type="compositionally biased region" description="Pro residues" evidence="11">
    <location>
        <begin position="316"/>
        <end position="332"/>
    </location>
</feature>
<evidence type="ECO:0000256" key="3">
    <source>
        <dbReference type="ARBA" id="ARBA00011738"/>
    </source>
</evidence>
<dbReference type="Gene3D" id="3.40.50.970">
    <property type="match status" value="2"/>
</dbReference>
<evidence type="ECO:0000256" key="4">
    <source>
        <dbReference type="ARBA" id="ARBA00022679"/>
    </source>
</evidence>
<dbReference type="AlphaFoldDB" id="A0A1H0FGZ1"/>
<evidence type="ECO:0000256" key="2">
    <source>
        <dbReference type="ARBA" id="ARBA00011081"/>
    </source>
</evidence>
<evidence type="ECO:0000256" key="7">
    <source>
        <dbReference type="ARBA" id="ARBA00022977"/>
    </source>
</evidence>
<dbReference type="STRING" id="419597.SAMN04487957_102444"/>
<feature type="binding site" evidence="10">
    <location>
        <position position="386"/>
    </location>
    <ligand>
        <name>thiamine diphosphate</name>
        <dbReference type="ChEBI" id="CHEBI:58937"/>
    </ligand>
</feature>
<evidence type="ECO:0000256" key="10">
    <source>
        <dbReference type="HAMAP-Rule" id="MF_00315"/>
    </source>
</evidence>
<dbReference type="Gene3D" id="3.40.50.920">
    <property type="match status" value="1"/>
</dbReference>
<evidence type="ECO:0000256" key="6">
    <source>
        <dbReference type="ARBA" id="ARBA00022842"/>
    </source>
</evidence>
<dbReference type="InterPro" id="IPR020826">
    <property type="entry name" value="Transketolase_BS"/>
</dbReference>
<keyword evidence="7 10" id="KW-0784">Thiamine biosynthesis</keyword>
<feature type="binding site" evidence="10">
    <location>
        <position position="86"/>
    </location>
    <ligand>
        <name>thiamine diphosphate</name>
        <dbReference type="ChEBI" id="CHEBI:58937"/>
    </ligand>
</feature>
<keyword evidence="4 10" id="KW-0808">Transferase</keyword>
<dbReference type="GO" id="GO:0000287">
    <property type="term" value="F:magnesium ion binding"/>
    <property type="evidence" value="ECO:0007669"/>
    <property type="project" value="UniProtKB-UniRule"/>
</dbReference>
<accession>A0A1H0FGZ1</accession>
<sequence length="650" mass="69307">MKLFDDIPVERPATPLLDTLDTPAALRAMSTTQLAQVADELRAYLLYSVGVSGGHFGAGLGVVELTVALHQALETPHDRLVWDVGHQAYPHKILTGRREAMPNIRHYGGLAAFPRRAESAYDTFGVGHSSTSISAALGMALAARSRGERRRVCAVIGDGALTAGMAFEALAHAGHVDANLLVVLNDNEMSISENVGGIASYLARILTSKPYTTMREGGKKVLSHLPGALELARRTEEHMKGMVSPATLFEEMGFNYIGPIDGHDLPLLLQTLRNMRDLEGPQFLHVKTCKGKGFLPAEADPIGYHAITKLEKNGETPPPLRPAPPPEKPPAAPKKKYCNVFGDWLCDMAAADARLIGITPAMREGSDLVRFSQQYPERYFDVAIAEQHAVTLAAGMACEAMKPVVAIYSTFLQRGYDQLIHDVAVQELDVTFAIDRAGLVGEDGPTHHGALDLSYLRCVPGLVVLAPADEAECRAMLSAAYHHPGPAAVRYPRGTGPGAEIPAHLEPLPIGKAEPRRESGARAGRRIALLAFGSLNTPAAEVAERLDASHLNMRSVKPLDRDAVLAAAADHDLLVTLEENVVAGGAGGAVGELLAAEGVTAPLLHLGLPDAFVEHGKPAELLAECGLDADGIEAAIRWRLVGDAAAEETR</sequence>
<dbReference type="UniPathway" id="UPA00064">
    <property type="reaction ID" value="UER00091"/>
</dbReference>
<name>A0A1H0FGZ1_9GAMM</name>
<dbReference type="HAMAP" id="MF_00315">
    <property type="entry name" value="DXP_synth"/>
    <property type="match status" value="1"/>
</dbReference>
<dbReference type="GO" id="GO:0005829">
    <property type="term" value="C:cytosol"/>
    <property type="evidence" value="ECO:0007669"/>
    <property type="project" value="TreeGrafter"/>
</dbReference>
<dbReference type="InterPro" id="IPR005475">
    <property type="entry name" value="Transketolase-like_Pyr-bd"/>
</dbReference>
<dbReference type="OrthoDB" id="9803371at2"/>
<dbReference type="GO" id="GO:0030976">
    <property type="term" value="F:thiamine pyrophosphate binding"/>
    <property type="evidence" value="ECO:0007669"/>
    <property type="project" value="UniProtKB-UniRule"/>
</dbReference>
<dbReference type="NCBIfam" id="NF003933">
    <property type="entry name" value="PRK05444.2-2"/>
    <property type="match status" value="1"/>
</dbReference>
<feature type="region of interest" description="Disordered" evidence="11">
    <location>
        <begin position="311"/>
        <end position="332"/>
    </location>
</feature>
<feature type="binding site" evidence="10">
    <location>
        <position position="187"/>
    </location>
    <ligand>
        <name>Mg(2+)</name>
        <dbReference type="ChEBI" id="CHEBI:18420"/>
    </ligand>
</feature>
<comment type="pathway">
    <text evidence="1 10">Metabolic intermediate biosynthesis; 1-deoxy-D-xylulose 5-phosphate biosynthesis; 1-deoxy-D-xylulose 5-phosphate from D-glyceraldehyde 3-phosphate and pyruvate: step 1/1.</text>
</comment>
<dbReference type="SUPFAM" id="SSF52518">
    <property type="entry name" value="Thiamin diphosphate-binding fold (THDP-binding)"/>
    <property type="match status" value="2"/>
</dbReference>
<evidence type="ECO:0000313" key="14">
    <source>
        <dbReference type="Proteomes" id="UP000199075"/>
    </source>
</evidence>
<comment type="subunit">
    <text evidence="3 10">Homodimer.</text>
</comment>
<feature type="binding site" evidence="10">
    <location>
        <position position="158"/>
    </location>
    <ligand>
        <name>Mg(2+)</name>
        <dbReference type="ChEBI" id="CHEBI:18420"/>
    </ligand>
</feature>
<dbReference type="CDD" id="cd07033">
    <property type="entry name" value="TPP_PYR_DXS_TK_like"/>
    <property type="match status" value="1"/>
</dbReference>
<comment type="cofactor">
    <cofactor evidence="10">
        <name>Mg(2+)</name>
        <dbReference type="ChEBI" id="CHEBI:18420"/>
    </cofactor>
    <text evidence="10">Binds 1 Mg(2+) ion per subunit.</text>
</comment>
<dbReference type="InterPro" id="IPR009014">
    <property type="entry name" value="Transketo_C/PFOR_II"/>
</dbReference>
<dbReference type="SUPFAM" id="SSF52922">
    <property type="entry name" value="TK C-terminal domain-like"/>
    <property type="match status" value="1"/>
</dbReference>
<dbReference type="GO" id="GO:0008661">
    <property type="term" value="F:1-deoxy-D-xylulose-5-phosphate synthase activity"/>
    <property type="evidence" value="ECO:0007669"/>
    <property type="project" value="UniProtKB-UniRule"/>
</dbReference>
<protein>
    <recommendedName>
        <fullName evidence="10">1-deoxy-D-xylulose-5-phosphate synthase</fullName>
        <ecNumber evidence="10">2.2.1.7</ecNumber>
    </recommendedName>
    <alternativeName>
        <fullName evidence="10">1-deoxyxylulose-5-phosphate synthase</fullName>
        <shortName evidence="10">DXP synthase</shortName>
        <shortName evidence="10">DXPS</shortName>
    </alternativeName>
</protein>
<dbReference type="RefSeq" id="WP_089677279.1">
    <property type="nucleotide sequence ID" value="NZ_FNIV01000002.1"/>
</dbReference>
<dbReference type="EMBL" id="FNIV01000002">
    <property type="protein sequence ID" value="SDN93854.1"/>
    <property type="molecule type" value="Genomic_DNA"/>
</dbReference>
<keyword evidence="6 10" id="KW-0460">Magnesium</keyword>
<dbReference type="PROSITE" id="PS00802">
    <property type="entry name" value="TRANSKETOLASE_2"/>
    <property type="match status" value="1"/>
</dbReference>